<dbReference type="NCBIfam" id="NF038277">
    <property type="entry name" value="accessory_MacP"/>
    <property type="match status" value="1"/>
</dbReference>
<keyword evidence="2" id="KW-0812">Transmembrane</keyword>
<dbReference type="InterPro" id="IPR047752">
    <property type="entry name" value="MacP"/>
</dbReference>
<accession>A0AAW8U2Z2</accession>
<gene>
    <name evidence="3" type="primary">macP</name>
    <name evidence="3" type="ORF">P7H43_07270</name>
</gene>
<name>A0AAW8U2Z2_9ENTE</name>
<feature type="compositionally biased region" description="Polar residues" evidence="1">
    <location>
        <begin position="24"/>
        <end position="34"/>
    </location>
</feature>
<organism evidence="3 4">
    <name type="scientific">Enterococcus asini</name>
    <dbReference type="NCBI Taxonomy" id="57732"/>
    <lineage>
        <taxon>Bacteria</taxon>
        <taxon>Bacillati</taxon>
        <taxon>Bacillota</taxon>
        <taxon>Bacilli</taxon>
        <taxon>Lactobacillales</taxon>
        <taxon>Enterococcaceae</taxon>
        <taxon>Enterococcus</taxon>
    </lineage>
</organism>
<protein>
    <submittedName>
        <fullName evidence="3">Cell wall synthase accessory phosphoprotein MacP</fullName>
    </submittedName>
</protein>
<feature type="transmembrane region" description="Helical" evidence="2">
    <location>
        <begin position="101"/>
        <end position="122"/>
    </location>
</feature>
<sequence>MAKEPLITRSSLRKHREKADREQTQTVDSEQAAHNVTRIPKATLTREQPLIQEQVPGSEENGAAPSKKRGSSFFRKEAKAPKTLKKSRSVENQKSRELNGFLVRSIVVVCLLIVVVMLATFFL</sequence>
<evidence type="ECO:0000313" key="4">
    <source>
        <dbReference type="Proteomes" id="UP001256711"/>
    </source>
</evidence>
<dbReference type="Proteomes" id="UP001256711">
    <property type="component" value="Unassembled WGS sequence"/>
</dbReference>
<keyword evidence="2" id="KW-0472">Membrane</keyword>
<dbReference type="RefSeq" id="WP_270597316.1">
    <property type="nucleotide sequence ID" value="NZ_JAQESC010000003.1"/>
</dbReference>
<proteinExistence type="predicted"/>
<comment type="caution">
    <text evidence="3">The sequence shown here is derived from an EMBL/GenBank/DDBJ whole genome shotgun (WGS) entry which is preliminary data.</text>
</comment>
<evidence type="ECO:0000313" key="3">
    <source>
        <dbReference type="EMBL" id="MDT2810280.1"/>
    </source>
</evidence>
<dbReference type="AlphaFoldDB" id="A0AAW8U2Z2"/>
<evidence type="ECO:0000256" key="2">
    <source>
        <dbReference type="SAM" id="Phobius"/>
    </source>
</evidence>
<keyword evidence="2" id="KW-1133">Transmembrane helix</keyword>
<dbReference type="EMBL" id="JARQBJ010000003">
    <property type="protein sequence ID" value="MDT2810280.1"/>
    <property type="molecule type" value="Genomic_DNA"/>
</dbReference>
<dbReference type="Pfam" id="PF26336">
    <property type="entry name" value="MacP_activator"/>
    <property type="match status" value="1"/>
</dbReference>
<feature type="region of interest" description="Disordered" evidence="1">
    <location>
        <begin position="1"/>
        <end position="94"/>
    </location>
</feature>
<reference evidence="3" key="1">
    <citation type="submission" date="2023-03" db="EMBL/GenBank/DDBJ databases">
        <authorList>
            <person name="Shen W."/>
            <person name="Cai J."/>
        </authorList>
    </citation>
    <scope>NUCLEOTIDE SEQUENCE</scope>
    <source>
        <strain evidence="3">B226-2</strain>
    </source>
</reference>
<evidence type="ECO:0000256" key="1">
    <source>
        <dbReference type="SAM" id="MobiDB-lite"/>
    </source>
</evidence>